<dbReference type="PROSITE" id="PS00927">
    <property type="entry name" value="TREHALASE_1"/>
    <property type="match status" value="1"/>
</dbReference>
<dbReference type="EMBL" id="SMBU01000007">
    <property type="protein sequence ID" value="TCV01055.1"/>
    <property type="molecule type" value="Genomic_DNA"/>
</dbReference>
<dbReference type="GO" id="GO:0005993">
    <property type="term" value="P:trehalose catabolic process"/>
    <property type="evidence" value="ECO:0007669"/>
    <property type="project" value="TreeGrafter"/>
</dbReference>
<dbReference type="GO" id="GO:0004555">
    <property type="term" value="F:alpha,alpha-trehalase activity"/>
    <property type="evidence" value="ECO:0007669"/>
    <property type="project" value="InterPro"/>
</dbReference>
<name>A0A4R3VE78_ROSSA</name>
<dbReference type="RefSeq" id="WP_132570889.1">
    <property type="nucleotide sequence ID" value="NZ_CBCSGL010000068.1"/>
</dbReference>
<dbReference type="InterPro" id="IPR012341">
    <property type="entry name" value="6hp_glycosidase-like_sf"/>
</dbReference>
<dbReference type="Pfam" id="PF01204">
    <property type="entry name" value="Trehalase"/>
    <property type="match status" value="1"/>
</dbReference>
<dbReference type="PROSITE" id="PS00928">
    <property type="entry name" value="TREHALASE_2"/>
    <property type="match status" value="1"/>
</dbReference>
<keyword evidence="1" id="KW-0378">Hydrolase</keyword>
<accession>A0A4R3VE78</accession>
<reference evidence="4 5" key="1">
    <citation type="submission" date="2019-03" db="EMBL/GenBank/DDBJ databases">
        <title>Genomic Encyclopedia of Type Strains, Phase IV (KMG-IV): sequencing the most valuable type-strain genomes for metagenomic binning, comparative biology and taxonomic classification.</title>
        <authorList>
            <person name="Goeker M."/>
        </authorList>
    </citation>
    <scope>NUCLEOTIDE SEQUENCE [LARGE SCALE GENOMIC DNA]</scope>
    <source>
        <strain evidence="4 5">DSM 654</strain>
    </source>
</reference>
<protein>
    <submittedName>
        <fullName evidence="4">Alpha,alpha-trehalase</fullName>
    </submittedName>
</protein>
<keyword evidence="2" id="KW-0326">Glycosidase</keyword>
<dbReference type="AlphaFoldDB" id="A0A4R3VE78"/>
<dbReference type="InterPro" id="IPR001661">
    <property type="entry name" value="Glyco_hydro_37"/>
</dbReference>
<dbReference type="PANTHER" id="PTHR23403">
    <property type="entry name" value="TREHALASE"/>
    <property type="match status" value="1"/>
</dbReference>
<evidence type="ECO:0000313" key="4">
    <source>
        <dbReference type="EMBL" id="TCV01055.1"/>
    </source>
</evidence>
<keyword evidence="5" id="KW-1185">Reference proteome</keyword>
<evidence type="ECO:0000256" key="1">
    <source>
        <dbReference type="ARBA" id="ARBA00022801"/>
    </source>
</evidence>
<sequence length="530" mass="57897">MTSSRQRPGDPLAAAPIHAVAPATSRSTATPHDLYGELFVDVQMQRVFGDGKSFVDARPKAPPALIRARFEAERRLPGFSLPGFVHAHFALPGHAAASGPRLGIREHIQALWPLLVREHRDAQEGDSLLPLPRPYVVPGGRFRELYYWDSYFTMLGLAADGRRELAEDMLANFAELIHRHGFIPNSSRSYMLSRSQPPFFFKMVELLHEGDPATGFAAHLQALRAEHAFWMDGEAGLAPGQAHRRVLRLADGALANRYWDDRCTPREESWREDVGTAEKAGGRPREQVWRDLRAGAESGWDFSGRWCADPADIASIETTAIAPVDLNALLAGLEDAIALGAARSGDAATAGAFEARAALRRQLLQTRFWLAQDGNGSGHFTDLHRTDAQARRPLTAAALVPLYLGIATQAQADAMAAQVQARLLGANGLLSTTLNTGQQWDAPNGWAPLQWMAAQGLVRYGHAALARDIAERWCASVHRVYLATGRLLEKYDVAQDRPGGGGEYETQDGFGWTNGVFVAFKDGLLKAPAP</sequence>
<evidence type="ECO:0000313" key="5">
    <source>
        <dbReference type="Proteomes" id="UP000295110"/>
    </source>
</evidence>
<dbReference type="InterPro" id="IPR008928">
    <property type="entry name" value="6-hairpin_glycosidase_sf"/>
</dbReference>
<organism evidence="4 5">
    <name type="scientific">Roseateles saccharophilus</name>
    <name type="common">Pseudomonas saccharophila</name>
    <dbReference type="NCBI Taxonomy" id="304"/>
    <lineage>
        <taxon>Bacteria</taxon>
        <taxon>Pseudomonadati</taxon>
        <taxon>Pseudomonadota</taxon>
        <taxon>Betaproteobacteria</taxon>
        <taxon>Burkholderiales</taxon>
        <taxon>Sphaerotilaceae</taxon>
        <taxon>Roseateles</taxon>
    </lineage>
</organism>
<dbReference type="SUPFAM" id="SSF48208">
    <property type="entry name" value="Six-hairpin glycosidases"/>
    <property type="match status" value="1"/>
</dbReference>
<feature type="compositionally biased region" description="Low complexity" evidence="3">
    <location>
        <begin position="11"/>
        <end position="23"/>
    </location>
</feature>
<dbReference type="NCBIfam" id="NF009773">
    <property type="entry name" value="PRK13270.1"/>
    <property type="match status" value="1"/>
</dbReference>
<dbReference type="PRINTS" id="PR00744">
    <property type="entry name" value="GLHYDRLASE37"/>
</dbReference>
<feature type="region of interest" description="Disordered" evidence="3">
    <location>
        <begin position="1"/>
        <end position="28"/>
    </location>
</feature>
<dbReference type="OrthoDB" id="106887at2"/>
<evidence type="ECO:0000256" key="2">
    <source>
        <dbReference type="ARBA" id="ARBA00023295"/>
    </source>
</evidence>
<dbReference type="Proteomes" id="UP000295110">
    <property type="component" value="Unassembled WGS sequence"/>
</dbReference>
<proteinExistence type="predicted"/>
<dbReference type="PANTHER" id="PTHR23403:SF8">
    <property type="entry name" value="CYTOPLASMIC TREHALASE"/>
    <property type="match status" value="1"/>
</dbReference>
<evidence type="ECO:0000256" key="3">
    <source>
        <dbReference type="SAM" id="MobiDB-lite"/>
    </source>
</evidence>
<gene>
    <name evidence="4" type="ORF">EV671_1007184</name>
</gene>
<dbReference type="InterPro" id="IPR018232">
    <property type="entry name" value="Glyco_hydro_37_CS"/>
</dbReference>
<dbReference type="Gene3D" id="1.50.10.10">
    <property type="match status" value="1"/>
</dbReference>
<comment type="caution">
    <text evidence="4">The sequence shown here is derived from an EMBL/GenBank/DDBJ whole genome shotgun (WGS) entry which is preliminary data.</text>
</comment>